<evidence type="ECO:0000313" key="3">
    <source>
        <dbReference type="Proteomes" id="UP000317982"/>
    </source>
</evidence>
<proteinExistence type="predicted"/>
<dbReference type="Gene3D" id="2.40.50.140">
    <property type="entry name" value="Nucleic acid-binding proteins"/>
    <property type="match status" value="1"/>
</dbReference>
<keyword evidence="3" id="KW-1185">Reference proteome</keyword>
<dbReference type="Proteomes" id="UP000317982">
    <property type="component" value="Unassembled WGS sequence"/>
</dbReference>
<evidence type="ECO:0000313" key="2">
    <source>
        <dbReference type="EMBL" id="TQS45199.1"/>
    </source>
</evidence>
<organism evidence="2 3">
    <name type="scientific">Cryptosporangium phraense</name>
    <dbReference type="NCBI Taxonomy" id="2593070"/>
    <lineage>
        <taxon>Bacteria</taxon>
        <taxon>Bacillati</taxon>
        <taxon>Actinomycetota</taxon>
        <taxon>Actinomycetes</taxon>
        <taxon>Cryptosporangiales</taxon>
        <taxon>Cryptosporangiaceae</taxon>
        <taxon>Cryptosporangium</taxon>
    </lineage>
</organism>
<dbReference type="AlphaFoldDB" id="A0A545AV37"/>
<dbReference type="OrthoDB" id="4559810at2"/>
<dbReference type="EMBL" id="VIRS01000005">
    <property type="protein sequence ID" value="TQS45199.1"/>
    <property type="molecule type" value="Genomic_DNA"/>
</dbReference>
<reference evidence="2 3" key="1">
    <citation type="submission" date="2019-07" db="EMBL/GenBank/DDBJ databases">
        <title>Cryptosporangium phraense sp. nov., isolated from plant litter.</title>
        <authorList>
            <person name="Suriyachadkun C."/>
        </authorList>
    </citation>
    <scope>NUCLEOTIDE SEQUENCE [LARGE SCALE GENOMIC DNA]</scope>
    <source>
        <strain evidence="2 3">A-T 5661</strain>
    </source>
</reference>
<name>A0A545AV37_9ACTN</name>
<feature type="region of interest" description="Disordered" evidence="1">
    <location>
        <begin position="70"/>
        <end position="89"/>
    </location>
</feature>
<dbReference type="RefSeq" id="WP_142704063.1">
    <property type="nucleotide sequence ID" value="NZ_VIRS01000005.1"/>
</dbReference>
<feature type="compositionally biased region" description="Pro residues" evidence="1">
    <location>
        <begin position="80"/>
        <end position="89"/>
    </location>
</feature>
<protein>
    <submittedName>
        <fullName evidence="2">Uncharacterized protein</fullName>
    </submittedName>
</protein>
<comment type="caution">
    <text evidence="2">The sequence shown here is derived from an EMBL/GenBank/DDBJ whole genome shotgun (WGS) entry which is preliminary data.</text>
</comment>
<accession>A0A545AV37</accession>
<gene>
    <name evidence="2" type="ORF">FL583_08840</name>
</gene>
<dbReference type="InterPro" id="IPR012340">
    <property type="entry name" value="NA-bd_OB-fold"/>
</dbReference>
<dbReference type="InParanoid" id="A0A545AV37"/>
<sequence>MDGERTVVGSVGQLIVPTRGAAGAGEVLLVVGGAPEAYLAWSDAAMPRGTRVLVVDVRGARTVDVVAWDSRREQAARPLPEVPSPGPTD</sequence>
<evidence type="ECO:0000256" key="1">
    <source>
        <dbReference type="SAM" id="MobiDB-lite"/>
    </source>
</evidence>